<evidence type="ECO:0000313" key="3">
    <source>
        <dbReference type="Proteomes" id="UP000307749"/>
    </source>
</evidence>
<dbReference type="PANTHER" id="PTHR32063">
    <property type="match status" value="1"/>
</dbReference>
<dbReference type="InterPro" id="IPR027463">
    <property type="entry name" value="AcrB_DN_DC_subdom"/>
</dbReference>
<keyword evidence="1" id="KW-0472">Membrane</keyword>
<keyword evidence="1" id="KW-1133">Transmembrane helix</keyword>
<feature type="transmembrane region" description="Helical" evidence="1">
    <location>
        <begin position="910"/>
        <end position="932"/>
    </location>
</feature>
<proteinExistence type="predicted"/>
<dbReference type="SUPFAM" id="SSF82866">
    <property type="entry name" value="Multidrug efflux transporter AcrB transmembrane domain"/>
    <property type="match status" value="2"/>
</dbReference>
<protein>
    <submittedName>
        <fullName evidence="2">Transporter</fullName>
    </submittedName>
</protein>
<dbReference type="AlphaFoldDB" id="A0A4S3KQ23"/>
<dbReference type="Gene3D" id="3.30.70.1440">
    <property type="entry name" value="Multidrug efflux transporter AcrB pore domain"/>
    <property type="match status" value="1"/>
</dbReference>
<evidence type="ECO:0000313" key="2">
    <source>
        <dbReference type="EMBL" id="THD10558.1"/>
    </source>
</evidence>
<feature type="transmembrane region" description="Helical" evidence="1">
    <location>
        <begin position="953"/>
        <end position="972"/>
    </location>
</feature>
<comment type="caution">
    <text evidence="2">The sequence shown here is derived from an EMBL/GenBank/DDBJ whole genome shotgun (WGS) entry which is preliminary data.</text>
</comment>
<dbReference type="Gene3D" id="3.30.70.1430">
    <property type="entry name" value="Multidrug efflux transporter AcrB pore domain"/>
    <property type="match status" value="2"/>
</dbReference>
<feature type="transmembrane region" description="Helical" evidence="1">
    <location>
        <begin position="436"/>
        <end position="456"/>
    </location>
</feature>
<dbReference type="OrthoDB" id="5287122at2"/>
<gene>
    <name evidence="2" type="ORF">B1806_07995</name>
</gene>
<dbReference type="SUPFAM" id="SSF82693">
    <property type="entry name" value="Multidrug efflux transporter AcrB pore domain, PN1, PN2, PC1 and PC2 subdomains"/>
    <property type="match status" value="3"/>
</dbReference>
<dbReference type="Proteomes" id="UP000307749">
    <property type="component" value="Unassembled WGS sequence"/>
</dbReference>
<reference evidence="2 3" key="1">
    <citation type="submission" date="2017-02" db="EMBL/GenBank/DDBJ databases">
        <title>Whole genome sequencing of Metallibacterium scheffleri DSM 24874 (T).</title>
        <authorList>
            <person name="Kumar S."/>
            <person name="Patil P."/>
            <person name="Patil P.B."/>
        </authorList>
    </citation>
    <scope>NUCLEOTIDE SEQUENCE [LARGE SCALE GENOMIC DNA]</scope>
    <source>
        <strain evidence="2 3">DSM 24874</strain>
    </source>
</reference>
<feature type="transmembrane region" description="Helical" evidence="1">
    <location>
        <begin position="882"/>
        <end position="904"/>
    </location>
</feature>
<organism evidence="2 3">
    <name type="scientific">Metallibacterium scheffleri</name>
    <dbReference type="NCBI Taxonomy" id="993689"/>
    <lineage>
        <taxon>Bacteria</taxon>
        <taxon>Pseudomonadati</taxon>
        <taxon>Pseudomonadota</taxon>
        <taxon>Gammaproteobacteria</taxon>
        <taxon>Lysobacterales</taxon>
        <taxon>Rhodanobacteraceae</taxon>
        <taxon>Metallibacterium</taxon>
    </lineage>
</organism>
<feature type="transmembrane region" description="Helical" evidence="1">
    <location>
        <begin position="468"/>
        <end position="496"/>
    </location>
</feature>
<evidence type="ECO:0000256" key="1">
    <source>
        <dbReference type="SAM" id="Phobius"/>
    </source>
</evidence>
<feature type="transmembrane region" description="Helical" evidence="1">
    <location>
        <begin position="984"/>
        <end position="1007"/>
    </location>
</feature>
<dbReference type="Gene3D" id="3.30.70.1320">
    <property type="entry name" value="Multidrug efflux transporter AcrB pore domain like"/>
    <property type="match status" value="1"/>
</dbReference>
<keyword evidence="1" id="KW-0812">Transmembrane</keyword>
<dbReference type="PRINTS" id="PR00702">
    <property type="entry name" value="ACRIFLAVINRP"/>
</dbReference>
<sequence>MRRYLAFLWLNRWSVILSALLLLGAGWYALRTLPESIFPDIDFPKVTVLVNAGNLPVRAMEDEVTLPLEEAAKGEPGVRLVRSQTGYGLSKLHVYFDQGVNAQTAYLMLQARLAHIALPAGATVAVHLMAPNVYPFAEYALVSNRLDSSALMPTFAFHVRPALLGIDGVYRVVWTGRGWPEVKIALNARRLAEHDLTAAQVVAALQAAQGPYFSGVLQAYNQQFVVATTPRPATAAALEKLLLPLGPVGIDGSRMPLALGALGTVTIAPPPLQRDAAVAGWRHALLIDIQAQAGANEVAVARAVQARIASLRAQLPAGVKLVRIYDLSGLISGSLRDVWIALGLGSVIALLVVLLFLGRVDGALAVLTVVPLSLAAAFLALHALGYGLNIMTLGGLAAAIGALVDHAIVVIERGLHDLSGEREQRRAQALQRIGEILPIMSMATLTSVLVFLPLIFLSGTLGLLFRSMAVAIVIALLVSQLMALLVTPVLALWLAGRARTYAPSRRQQRAQRRYGRWLIAGTRRAWLVVPLMLVLAAAGWFTLRALPTAFLPHWDEGVISVPYRTQVGSSVAETAAVGRTLLHVALRNPAVARASLVVGRGFSNAYATPNKGALAIVLKPQRSVGTRTVMRQLSAAFRQAVPSLLMEHPTQVMVNRLGDLSGSHAPLEVFLFGSDPALLHAAGERLAQALKHSGAFSEVVFKSPSAGPEIALTPRAQASLYGLTPLALSQQVEARLWGRSAGMLLRGEQILPLRVFEVTPAPAPGAVAALPLRLPGGAQVPLDQLARVQLHGVVPYVTHQNLVPYAYMWLQPRAGEGLAQAAARARTVLASMHFPASISSVIGGYYQQQSRSFRQMAMILAAALGALLVLLGLQFSSQRAGIAAMLAIALAAPGALLALWLLHIDLDSTAFLGMLLVFAIAVNNVILIFARARQLSGGAPRVAMVVLAARQRLRPILMTMLADVLGFLPLAIGIGRGTDLLRPLAVAVMGGLLLSILMSLGLAPILFSALTGWRGRHAAASGAAAAR</sequence>
<feature type="transmembrane region" description="Helical" evidence="1">
    <location>
        <begin position="856"/>
        <end position="875"/>
    </location>
</feature>
<feature type="transmembrane region" description="Helical" evidence="1">
    <location>
        <begin position="390"/>
        <end position="415"/>
    </location>
</feature>
<dbReference type="GO" id="GO:0005886">
    <property type="term" value="C:plasma membrane"/>
    <property type="evidence" value="ECO:0007669"/>
    <property type="project" value="TreeGrafter"/>
</dbReference>
<dbReference type="Gene3D" id="3.30.2090.10">
    <property type="entry name" value="Multidrug efflux transporter AcrB TolC docking domain, DN and DC subdomains"/>
    <property type="match status" value="2"/>
</dbReference>
<dbReference type="SUPFAM" id="SSF82714">
    <property type="entry name" value="Multidrug efflux transporter AcrB TolC docking domain, DN and DC subdomains"/>
    <property type="match status" value="2"/>
</dbReference>
<dbReference type="Gene3D" id="1.20.1640.10">
    <property type="entry name" value="Multidrug efflux transporter AcrB transmembrane domain"/>
    <property type="match status" value="2"/>
</dbReference>
<dbReference type="EMBL" id="MWQO01000025">
    <property type="protein sequence ID" value="THD10558.1"/>
    <property type="molecule type" value="Genomic_DNA"/>
</dbReference>
<dbReference type="InterPro" id="IPR001036">
    <property type="entry name" value="Acrflvin-R"/>
</dbReference>
<name>A0A4S3KQ23_9GAMM</name>
<feature type="transmembrane region" description="Helical" evidence="1">
    <location>
        <begin position="364"/>
        <end position="384"/>
    </location>
</feature>
<keyword evidence="3" id="KW-1185">Reference proteome</keyword>
<dbReference type="PANTHER" id="PTHR32063:SF0">
    <property type="entry name" value="SWARMING MOTILITY PROTEIN SWRC"/>
    <property type="match status" value="1"/>
</dbReference>
<dbReference type="Pfam" id="PF00873">
    <property type="entry name" value="ACR_tran"/>
    <property type="match status" value="1"/>
</dbReference>
<dbReference type="GO" id="GO:0042910">
    <property type="term" value="F:xenobiotic transmembrane transporter activity"/>
    <property type="evidence" value="ECO:0007669"/>
    <property type="project" value="TreeGrafter"/>
</dbReference>
<feature type="transmembrane region" description="Helical" evidence="1">
    <location>
        <begin position="338"/>
        <end position="357"/>
    </location>
</feature>
<feature type="transmembrane region" description="Helical" evidence="1">
    <location>
        <begin position="517"/>
        <end position="541"/>
    </location>
</feature>
<accession>A0A4S3KQ23</accession>
<dbReference type="STRING" id="993689.GCA_002077135_02130"/>